<name>A0ABX7M1F5_9RHOO</name>
<dbReference type="SUPFAM" id="SSF56059">
    <property type="entry name" value="Glutathione synthetase ATP-binding domain-like"/>
    <property type="match status" value="1"/>
</dbReference>
<evidence type="ECO:0000259" key="1">
    <source>
        <dbReference type="Pfam" id="PF04168"/>
    </source>
</evidence>
<dbReference type="Pfam" id="PF14403">
    <property type="entry name" value="CP_ATPgrasp_2"/>
    <property type="match status" value="1"/>
</dbReference>
<proteinExistence type="predicted"/>
<organism evidence="3 4">
    <name type="scientific">Niveibacterium microcysteis</name>
    <dbReference type="NCBI Taxonomy" id="2811415"/>
    <lineage>
        <taxon>Bacteria</taxon>
        <taxon>Pseudomonadati</taxon>
        <taxon>Pseudomonadota</taxon>
        <taxon>Betaproteobacteria</taxon>
        <taxon>Rhodocyclales</taxon>
        <taxon>Rhodocyclaceae</taxon>
        <taxon>Niveibacterium</taxon>
    </lineage>
</organism>
<dbReference type="Gene3D" id="3.30.1490.270">
    <property type="match status" value="1"/>
</dbReference>
<dbReference type="InterPro" id="IPR051680">
    <property type="entry name" value="ATP-dep_Glu-Cys_Ligase-2"/>
</dbReference>
<dbReference type="Pfam" id="PF04168">
    <property type="entry name" value="Alpha-E"/>
    <property type="match status" value="1"/>
</dbReference>
<evidence type="ECO:0000313" key="4">
    <source>
        <dbReference type="Proteomes" id="UP000663570"/>
    </source>
</evidence>
<dbReference type="Proteomes" id="UP000663570">
    <property type="component" value="Chromosome"/>
</dbReference>
<evidence type="ECO:0000313" key="3">
    <source>
        <dbReference type="EMBL" id="QSI75605.1"/>
    </source>
</evidence>
<reference evidence="3 4" key="1">
    <citation type="submission" date="2021-02" db="EMBL/GenBank/DDBJ databases">
        <title>Niveibacterium changnyeongensis HC41.</title>
        <authorList>
            <person name="Kang M."/>
        </authorList>
    </citation>
    <scope>NUCLEOTIDE SEQUENCE [LARGE SCALE GENOMIC DNA]</scope>
    <source>
        <strain evidence="3 4">HC41</strain>
    </source>
</reference>
<dbReference type="Gene3D" id="3.40.50.11290">
    <property type="match status" value="1"/>
</dbReference>
<dbReference type="PANTHER" id="PTHR34595:SF2">
    <property type="entry name" value="BLR2978 PROTEIN"/>
    <property type="match status" value="1"/>
</dbReference>
<keyword evidence="4" id="KW-1185">Reference proteome</keyword>
<dbReference type="InterPro" id="IPR025841">
    <property type="entry name" value="CP_ATPgrasp_2"/>
</dbReference>
<gene>
    <name evidence="3" type="ORF">JY500_14015</name>
</gene>
<dbReference type="PANTHER" id="PTHR34595">
    <property type="entry name" value="BLR5612 PROTEIN"/>
    <property type="match status" value="1"/>
</dbReference>
<feature type="domain" description="Circularly permuted ATP-grasp type 2" evidence="2">
    <location>
        <begin position="82"/>
        <end position="460"/>
    </location>
</feature>
<protein>
    <submittedName>
        <fullName evidence="3">Circularly permuted type 2 ATP-grasp protein</fullName>
    </submittedName>
</protein>
<dbReference type="InterPro" id="IPR007296">
    <property type="entry name" value="DUF403"/>
</dbReference>
<dbReference type="RefSeq" id="WP_206253321.1">
    <property type="nucleotide sequence ID" value="NZ_CP071060.1"/>
</dbReference>
<feature type="domain" description="DUF403" evidence="1">
    <location>
        <begin position="510"/>
        <end position="824"/>
    </location>
</feature>
<accession>A0ABX7M1F5</accession>
<sequence>MPAAPFAHYRCPPRHFDEAFEADGRPRAAWQALVAALNAGGGKALSRQADALRRMVELDGVTYNVYADPQGADRPWSLDPIPLVISADDWQTISLGIAQRAQLFDRILADLYGPQELISEGLLPPALAFGHPGYLWPCQGITPVGGRWLHLYAADLARSEDGRWWVVHDRTQGPSGVGYAMQNRRLVARGQLDLFRSAHVAHLADFLRSLRDAISQIAPVAAGETPRIVLLTPGPWNETYFEHSLLARHLGFALVEGQDLTVRQDRVYMKTLQGLQPVHAILRRLDDDYCDPAELRADSALGVPGLLAAVRAGNVLVANGLGSGVLETTGIHGFLPGICERLLGETMRLPSVATWWCGEAPALAHVLEHLDELVIKPAFPGMSPEPVFGHRLDSAGRAALAERLRATPHAFLAQEWVRLSQAPSLQADGRVAPRSVGLRVFALATPDGYRVMPGGLARVAPEAGDDVVTMQRGGASKDIWVLSNAPVAREPLASAPITPPELLRAEAVIPSRIAENLFWLGRYAERCEAQVRLLRAAINRLSDGDADALSGLPSLAAVARAQGLLSEPDDEGTAPDLPPDDAWLDAILDTQAVGSLHANARRLQRAGSQIRERLSADNWHALNRLPQVLEHAAPGIAGAAEALDHAMLLCVSFAGFAMDDMVRDAGWRFLLLGRRIERLASLGGLISHYLQGDARQHADGLEWLLEATNSIVTYRSRYQRQPEMLPVLDLIVFDRDNPHALGFQLDVLARYLSRLGRDFGVRFENDPAPLLETLRRFDPTRYHNLALLGEAAPGSPQLDALAAFAARAQRAAWGLSDELSLRFFSHAEQALRSAEAA</sequence>
<evidence type="ECO:0000259" key="2">
    <source>
        <dbReference type="Pfam" id="PF14403"/>
    </source>
</evidence>
<dbReference type="EMBL" id="CP071060">
    <property type="protein sequence ID" value="QSI75605.1"/>
    <property type="molecule type" value="Genomic_DNA"/>
</dbReference>